<organism evidence="2 3">
    <name type="scientific">Vigna mungo</name>
    <name type="common">Black gram</name>
    <name type="synonym">Phaseolus mungo</name>
    <dbReference type="NCBI Taxonomy" id="3915"/>
    <lineage>
        <taxon>Eukaryota</taxon>
        <taxon>Viridiplantae</taxon>
        <taxon>Streptophyta</taxon>
        <taxon>Embryophyta</taxon>
        <taxon>Tracheophyta</taxon>
        <taxon>Spermatophyta</taxon>
        <taxon>Magnoliopsida</taxon>
        <taxon>eudicotyledons</taxon>
        <taxon>Gunneridae</taxon>
        <taxon>Pentapetalae</taxon>
        <taxon>rosids</taxon>
        <taxon>fabids</taxon>
        <taxon>Fabales</taxon>
        <taxon>Fabaceae</taxon>
        <taxon>Papilionoideae</taxon>
        <taxon>50 kb inversion clade</taxon>
        <taxon>NPAAA clade</taxon>
        <taxon>indigoferoid/millettioid clade</taxon>
        <taxon>Phaseoleae</taxon>
        <taxon>Vigna</taxon>
    </lineage>
</organism>
<feature type="region of interest" description="Disordered" evidence="1">
    <location>
        <begin position="154"/>
        <end position="184"/>
    </location>
</feature>
<dbReference type="Proteomes" id="UP001374535">
    <property type="component" value="Chromosome 3"/>
</dbReference>
<feature type="region of interest" description="Disordered" evidence="1">
    <location>
        <begin position="380"/>
        <end position="473"/>
    </location>
</feature>
<dbReference type="EMBL" id="CP144698">
    <property type="protein sequence ID" value="WVZ16314.1"/>
    <property type="molecule type" value="Genomic_DNA"/>
</dbReference>
<accession>A0AAQ3S1Z3</accession>
<evidence type="ECO:0000313" key="3">
    <source>
        <dbReference type="Proteomes" id="UP001374535"/>
    </source>
</evidence>
<feature type="compositionally biased region" description="Acidic residues" evidence="1">
    <location>
        <begin position="391"/>
        <end position="402"/>
    </location>
</feature>
<reference evidence="2 3" key="1">
    <citation type="journal article" date="2023" name="Life. Sci Alliance">
        <title>Evolutionary insights into 3D genome organization and epigenetic landscape of Vigna mungo.</title>
        <authorList>
            <person name="Junaid A."/>
            <person name="Singh B."/>
            <person name="Bhatia S."/>
        </authorList>
    </citation>
    <scope>NUCLEOTIDE SEQUENCE [LARGE SCALE GENOMIC DNA]</scope>
    <source>
        <strain evidence="2">Urdbean</strain>
    </source>
</reference>
<feature type="compositionally biased region" description="Polar residues" evidence="1">
    <location>
        <begin position="445"/>
        <end position="473"/>
    </location>
</feature>
<sequence>MVTATQRFEARRFNSKSSLTFPALRAVKESRSQHPIVFPLRLASSESFLSHSSKSFHYLSALEDLSLRPFSSRQIISCLAYDDLDSKISAIMGKKKIAAIDRFNCSKEVIHGEGSSGRARTPTPAAQLVVNLKGEEDSPSHGLVMKRKRKVVPSTKVAPVGKKSNNVGKGQATEESTHPEADRNLPNGIWDVGFDLGYKIDFQLDLAEKKVLEGTSRQQLTQNCLELCARATASVWQLVHTADKEKADLEGLQQQLMDLTLVHSECGPKYETALKTINEGRTIFEEIKKSLQASKKQNDQQALDLVAARKALDELTIERNTLKSSLMASKAKERQMAEVIVLEHTRGFKKAIRQTTFLLDRSLEDLPLDVNNDILGGKIIPSKEVPAGTYPDDDDEEEEDSPIADQSADQSEEAVNDTVDAGELVALRRKRNGDKQRGMARAGSNRVSGQPSVFSLHTQGVGTGNTTMDSSID</sequence>
<gene>
    <name evidence="2" type="ORF">V8G54_009296</name>
</gene>
<evidence type="ECO:0000313" key="2">
    <source>
        <dbReference type="EMBL" id="WVZ16314.1"/>
    </source>
</evidence>
<protein>
    <submittedName>
        <fullName evidence="2">Uncharacterized protein</fullName>
    </submittedName>
</protein>
<dbReference type="AlphaFoldDB" id="A0AAQ3S1Z3"/>
<name>A0AAQ3S1Z3_VIGMU</name>
<proteinExistence type="predicted"/>
<evidence type="ECO:0000256" key="1">
    <source>
        <dbReference type="SAM" id="MobiDB-lite"/>
    </source>
</evidence>
<keyword evidence="3" id="KW-1185">Reference proteome</keyword>